<evidence type="ECO:0000313" key="8">
    <source>
        <dbReference type="EnsemblMetazoa" id="SCAU007279-PA"/>
    </source>
</evidence>
<keyword evidence="9" id="KW-1185">Reference proteome</keyword>
<evidence type="ECO:0000256" key="6">
    <source>
        <dbReference type="ARBA" id="ARBA00023180"/>
    </source>
</evidence>
<protein>
    <recommendedName>
        <fullName evidence="7">Sulfatase N-terminal domain-containing protein</fullName>
    </recommendedName>
</protein>
<evidence type="ECO:0000256" key="5">
    <source>
        <dbReference type="ARBA" id="ARBA00022837"/>
    </source>
</evidence>
<dbReference type="EnsemblMetazoa" id="SCAU007279-RA">
    <property type="protein sequence ID" value="SCAU007279-PA"/>
    <property type="gene ID" value="SCAU007279"/>
</dbReference>
<sequence length="484" mass="55447">MTGLYPIHTGTQHFVLSNDEPWGILENHNTMPKIFQANGYSTNLVGKWHLGMGRKEFTPTYQGFDHHYGYWGGFLNYYRRRSQMFDSSKGYDFRRNMDVLCTPKDTYVTDLFTEEAERIILENNGSKPLFLLVAHSAPHTGDFDELMQAPQEEIEKFSYIPDMQRRTYAAMVSKLDESVGRIIHSLDRASMLDNSIVLFYSDNGGPTVGLFNNTGSNWPLRGQKMSPWEGAIRVPGAIWSPLIKSKTSLNNQPIYVGDLLPTLAAAANIELKQKFDGINVWPDLAFNKPGRWPLKYQEREILHMLDDIWNTTSYMRGQYKYVRGTTLQGQYDGVLSRRDPNIYDPRDINYHQTIKSSLASKSLEKYDDRKLTSETINKLRLQAQIHCKAAGTACNALKEECLYNICSDPCEQNNLAKDRTYANVLTKMRQQVEAFRESAVSPKTGGIQPQYGPSWHNCMWNNFLEEPPTEFVEQCDYNSPPCQA</sequence>
<feature type="domain" description="Sulfatase N-terminal" evidence="7">
    <location>
        <begin position="1"/>
        <end position="269"/>
    </location>
</feature>
<evidence type="ECO:0000256" key="4">
    <source>
        <dbReference type="ARBA" id="ARBA00022801"/>
    </source>
</evidence>
<dbReference type="InterPro" id="IPR047115">
    <property type="entry name" value="ARSB"/>
</dbReference>
<dbReference type="PROSITE" id="PS00149">
    <property type="entry name" value="SULFATASE_2"/>
    <property type="match status" value="1"/>
</dbReference>
<dbReference type="Gene3D" id="3.40.720.10">
    <property type="entry name" value="Alkaline Phosphatase, subunit A"/>
    <property type="match status" value="1"/>
</dbReference>
<dbReference type="PANTHER" id="PTHR10342:SF264">
    <property type="entry name" value="MIP05773P-RELATED"/>
    <property type="match status" value="1"/>
</dbReference>
<comment type="cofactor">
    <cofactor evidence="1">
        <name>Ca(2+)</name>
        <dbReference type="ChEBI" id="CHEBI:29108"/>
    </cofactor>
</comment>
<dbReference type="OrthoDB" id="103349at2759"/>
<dbReference type="Gene3D" id="3.30.1120.10">
    <property type="match status" value="1"/>
</dbReference>
<dbReference type="SUPFAM" id="SSF53649">
    <property type="entry name" value="Alkaline phosphatase-like"/>
    <property type="match status" value="1"/>
</dbReference>
<evidence type="ECO:0000256" key="3">
    <source>
        <dbReference type="ARBA" id="ARBA00022723"/>
    </source>
</evidence>
<evidence type="ECO:0000259" key="7">
    <source>
        <dbReference type="Pfam" id="PF00884"/>
    </source>
</evidence>
<keyword evidence="4" id="KW-0378">Hydrolase</keyword>
<dbReference type="STRING" id="35570.A0A1I8PEF1"/>
<dbReference type="GO" id="GO:0046872">
    <property type="term" value="F:metal ion binding"/>
    <property type="evidence" value="ECO:0007669"/>
    <property type="project" value="UniProtKB-KW"/>
</dbReference>
<evidence type="ECO:0000256" key="2">
    <source>
        <dbReference type="ARBA" id="ARBA00008779"/>
    </source>
</evidence>
<dbReference type="InterPro" id="IPR000917">
    <property type="entry name" value="Sulfatase_N"/>
</dbReference>
<gene>
    <name evidence="8" type="primary">106094322</name>
</gene>
<dbReference type="InterPro" id="IPR017850">
    <property type="entry name" value="Alkaline_phosphatase_core_sf"/>
</dbReference>
<name>A0A1I8PEF1_STOCA</name>
<dbReference type="CDD" id="cd16029">
    <property type="entry name" value="4-S"/>
    <property type="match status" value="1"/>
</dbReference>
<dbReference type="Proteomes" id="UP000095300">
    <property type="component" value="Unassembled WGS sequence"/>
</dbReference>
<keyword evidence="3" id="KW-0479">Metal-binding</keyword>
<accession>A0A1I8PEF1</accession>
<keyword evidence="5" id="KW-0106">Calcium</keyword>
<proteinExistence type="inferred from homology"/>
<dbReference type="VEuPathDB" id="VectorBase:SCAU007279"/>
<evidence type="ECO:0000256" key="1">
    <source>
        <dbReference type="ARBA" id="ARBA00001913"/>
    </source>
</evidence>
<dbReference type="GO" id="GO:0008484">
    <property type="term" value="F:sulfuric ester hydrolase activity"/>
    <property type="evidence" value="ECO:0007669"/>
    <property type="project" value="InterPro"/>
</dbReference>
<dbReference type="Pfam" id="PF00884">
    <property type="entry name" value="Sulfatase"/>
    <property type="match status" value="1"/>
</dbReference>
<dbReference type="AlphaFoldDB" id="A0A1I8PEF1"/>
<dbReference type="PANTHER" id="PTHR10342">
    <property type="entry name" value="ARYLSULFATASE"/>
    <property type="match status" value="1"/>
</dbReference>
<evidence type="ECO:0000313" key="9">
    <source>
        <dbReference type="Proteomes" id="UP000095300"/>
    </source>
</evidence>
<organism evidence="8 9">
    <name type="scientific">Stomoxys calcitrans</name>
    <name type="common">Stable fly</name>
    <name type="synonym">Conops calcitrans</name>
    <dbReference type="NCBI Taxonomy" id="35570"/>
    <lineage>
        <taxon>Eukaryota</taxon>
        <taxon>Metazoa</taxon>
        <taxon>Ecdysozoa</taxon>
        <taxon>Arthropoda</taxon>
        <taxon>Hexapoda</taxon>
        <taxon>Insecta</taxon>
        <taxon>Pterygota</taxon>
        <taxon>Neoptera</taxon>
        <taxon>Endopterygota</taxon>
        <taxon>Diptera</taxon>
        <taxon>Brachycera</taxon>
        <taxon>Muscomorpha</taxon>
        <taxon>Muscoidea</taxon>
        <taxon>Muscidae</taxon>
        <taxon>Stomoxys</taxon>
    </lineage>
</organism>
<reference evidence="8" key="1">
    <citation type="submission" date="2020-05" db="UniProtKB">
        <authorList>
            <consortium name="EnsemblMetazoa"/>
        </authorList>
    </citation>
    <scope>IDENTIFICATION</scope>
    <source>
        <strain evidence="8">USDA</strain>
    </source>
</reference>
<comment type="similarity">
    <text evidence="2">Belongs to the sulfatase family.</text>
</comment>
<keyword evidence="6" id="KW-0325">Glycoprotein</keyword>
<dbReference type="InterPro" id="IPR024607">
    <property type="entry name" value="Sulfatase_CS"/>
</dbReference>